<dbReference type="InterPro" id="IPR028939">
    <property type="entry name" value="P5C_Rdtase_cat_N"/>
</dbReference>
<dbReference type="Proteomes" id="UP000664109">
    <property type="component" value="Unassembled WGS sequence"/>
</dbReference>
<evidence type="ECO:0000313" key="4">
    <source>
        <dbReference type="Proteomes" id="UP000664109"/>
    </source>
</evidence>
<keyword evidence="1" id="KW-0560">Oxidoreductase</keyword>
<evidence type="ECO:0000259" key="2">
    <source>
        <dbReference type="Pfam" id="PF03807"/>
    </source>
</evidence>
<gene>
    <name evidence="3" type="ORF">JE024_17710</name>
</gene>
<evidence type="ECO:0000256" key="1">
    <source>
        <dbReference type="ARBA" id="ARBA00023002"/>
    </source>
</evidence>
<dbReference type="Pfam" id="PF03807">
    <property type="entry name" value="F420_oxidored"/>
    <property type="match status" value="1"/>
</dbReference>
<comment type="caution">
    <text evidence="3">The sequence shown here is derived from an EMBL/GenBank/DDBJ whole genome shotgun (WGS) entry which is preliminary data.</text>
</comment>
<keyword evidence="4" id="KW-1185">Reference proteome</keyword>
<dbReference type="EMBL" id="JAFEJA010000001">
    <property type="protein sequence ID" value="MBM9620546.1"/>
    <property type="molecule type" value="Genomic_DNA"/>
</dbReference>
<dbReference type="PANTHER" id="PTHR14239">
    <property type="entry name" value="DUDULIN-RELATED"/>
    <property type="match status" value="1"/>
</dbReference>
<evidence type="ECO:0000313" key="3">
    <source>
        <dbReference type="EMBL" id="MBM9620546.1"/>
    </source>
</evidence>
<accession>A0ABS2USL5</accession>
<dbReference type="SUPFAM" id="SSF51735">
    <property type="entry name" value="NAD(P)-binding Rossmann-fold domains"/>
    <property type="match status" value="1"/>
</dbReference>
<proteinExistence type="predicted"/>
<organism evidence="3 4">
    <name type="scientific">Streptomyces zhihengii</name>
    <dbReference type="NCBI Taxonomy" id="1818004"/>
    <lineage>
        <taxon>Bacteria</taxon>
        <taxon>Bacillati</taxon>
        <taxon>Actinomycetota</taxon>
        <taxon>Actinomycetes</taxon>
        <taxon>Kitasatosporales</taxon>
        <taxon>Streptomycetaceae</taxon>
        <taxon>Streptomyces</taxon>
    </lineage>
</organism>
<dbReference type="RefSeq" id="WP_205374525.1">
    <property type="nucleotide sequence ID" value="NZ_JAFEJA010000001.1"/>
</dbReference>
<sequence length="203" mass="20866">MTRIAIIGTGHVGRALAGGFAKAGHEVLFGSRDPDARTGLGHRVVTVAEAAAQGEVVVNATPGTDSAALLAPLARPLAGKVLLDVAVGLTADLELAHPNSSVSEEIQRALPDTRVVKTLSTVDSTTMVAPGELSGPGTVFVSGDDDAAKRAVEALLHDLGWPADAVTDLGGLRTARGQEHFALLFMGIAEAIGTYTFTIRVVR</sequence>
<dbReference type="InterPro" id="IPR036291">
    <property type="entry name" value="NAD(P)-bd_dom_sf"/>
</dbReference>
<dbReference type="InterPro" id="IPR051267">
    <property type="entry name" value="STEAP_metalloreductase"/>
</dbReference>
<feature type="domain" description="Pyrroline-5-carboxylate reductase catalytic N-terminal" evidence="2">
    <location>
        <begin position="3"/>
        <end position="88"/>
    </location>
</feature>
<dbReference type="Gene3D" id="3.40.50.720">
    <property type="entry name" value="NAD(P)-binding Rossmann-like Domain"/>
    <property type="match status" value="1"/>
</dbReference>
<name>A0ABS2USL5_9ACTN</name>
<protein>
    <submittedName>
        <fullName evidence="3">NAD(P)-binding domain-containing protein</fullName>
    </submittedName>
</protein>
<reference evidence="3 4" key="1">
    <citation type="journal article" date="2016" name="Arch. Microbiol.">
        <title>Streptomyces zhihengii sp. nov., isolated from rhizospheric soil of Psammosilene tunicoides.</title>
        <authorList>
            <person name="Huang M.J."/>
            <person name="Fei J.J."/>
            <person name="Salam N."/>
            <person name="Kim C.J."/>
            <person name="Hozzein W.N."/>
            <person name="Xiao M."/>
            <person name="Huang H.Q."/>
            <person name="Li W.J."/>
        </authorList>
    </citation>
    <scope>NUCLEOTIDE SEQUENCE [LARGE SCALE GENOMIC DNA]</scope>
    <source>
        <strain evidence="3 4">YIM T102</strain>
    </source>
</reference>